<gene>
    <name evidence="1" type="ORF">LOKVESSMR4R_03416</name>
</gene>
<dbReference type="RefSeq" id="WP_087211097.1">
    <property type="nucleotide sequence ID" value="NZ_CP021431.1"/>
</dbReference>
<dbReference type="OrthoDB" id="7432864at2"/>
<dbReference type="KEGG" id="lvs:LOKVESSMR4R_03416"/>
<sequence>MTDVPHAGHVLRYPYLWARQAGQGETEGRKPRPCAVILALSSGKGQTELRLCAITTQPPRRETHAVEVPEIEKRRAGLDSSVALWVIVDEHNLDVFEQSFYIEPQSMLGAFSSTFTKELQTAMIVALRQRKSNAVRRRD</sequence>
<protein>
    <recommendedName>
        <fullName evidence="3">PemK-like protein</fullName>
    </recommendedName>
</protein>
<keyword evidence="2" id="KW-1185">Reference proteome</keyword>
<organism evidence="1 2">
    <name type="scientific">Yoonia vestfoldensis</name>
    <dbReference type="NCBI Taxonomy" id="245188"/>
    <lineage>
        <taxon>Bacteria</taxon>
        <taxon>Pseudomonadati</taxon>
        <taxon>Pseudomonadota</taxon>
        <taxon>Alphaproteobacteria</taxon>
        <taxon>Rhodobacterales</taxon>
        <taxon>Paracoccaceae</taxon>
        <taxon>Yoonia</taxon>
    </lineage>
</organism>
<proteinExistence type="predicted"/>
<dbReference type="AlphaFoldDB" id="A0A1Y0EGV8"/>
<reference evidence="1 2" key="1">
    <citation type="submission" date="2017-05" db="EMBL/GenBank/DDBJ databases">
        <title>Genome Sequence of Loktanella vestfoldensis Strain SMR4r Isolated from a Culture of the Diatom Skeletonema marinoi.</title>
        <authorList>
            <person name="Topel M."/>
            <person name="Pinder M.I.M."/>
            <person name="Johansson O.N."/>
            <person name="Kourtchenko O."/>
            <person name="Godhe A."/>
            <person name="Clarke A.K."/>
        </authorList>
    </citation>
    <scope>NUCLEOTIDE SEQUENCE [LARGE SCALE GENOMIC DNA]</scope>
    <source>
        <strain evidence="1 2">SMR4r</strain>
    </source>
</reference>
<accession>A0A1Y0EGV8</accession>
<dbReference type="Proteomes" id="UP000195273">
    <property type="component" value="Chromosome"/>
</dbReference>
<evidence type="ECO:0008006" key="3">
    <source>
        <dbReference type="Google" id="ProtNLM"/>
    </source>
</evidence>
<evidence type="ECO:0000313" key="2">
    <source>
        <dbReference type="Proteomes" id="UP000195273"/>
    </source>
</evidence>
<evidence type="ECO:0000313" key="1">
    <source>
        <dbReference type="EMBL" id="ARU02688.1"/>
    </source>
</evidence>
<name>A0A1Y0EGV8_9RHOB</name>
<dbReference type="EMBL" id="CP021431">
    <property type="protein sequence ID" value="ARU02688.1"/>
    <property type="molecule type" value="Genomic_DNA"/>
</dbReference>